<comment type="caution">
    <text evidence="3">The sequence shown here is derived from an EMBL/GenBank/DDBJ whole genome shotgun (WGS) entry which is preliminary data.</text>
</comment>
<dbReference type="GeneID" id="98296376"/>
<feature type="region of interest" description="Disordered" evidence="2">
    <location>
        <begin position="137"/>
        <end position="163"/>
    </location>
</feature>
<sequence>MAEPQEPASTPTPLDINQQQGQPATGDPTPPAATEPTDWQAEAEKWKALSRKNETQAKANVDAAKQWNDFQESQKSETDKLKEHNAQLEAQLKEAQTTVLRSQYAAKNNIPVTLLTADTEDALEAQVKALLAFKTPQPPASSGIDTGAAARQSTTFTRQQISDPTFYHKHRDEILKAQQAGRILA</sequence>
<feature type="region of interest" description="Disordered" evidence="2">
    <location>
        <begin position="1"/>
        <end position="43"/>
    </location>
</feature>
<evidence type="ECO:0000256" key="2">
    <source>
        <dbReference type="SAM" id="MobiDB-lite"/>
    </source>
</evidence>
<proteinExistence type="predicted"/>
<organism evidence="3 4">
    <name type="scientific">Bifidobacterium aquikefiri</name>
    <dbReference type="NCBI Taxonomy" id="1653207"/>
    <lineage>
        <taxon>Bacteria</taxon>
        <taxon>Bacillati</taxon>
        <taxon>Actinomycetota</taxon>
        <taxon>Actinomycetes</taxon>
        <taxon>Bifidobacteriales</taxon>
        <taxon>Bifidobacteriaceae</taxon>
        <taxon>Bifidobacterium</taxon>
    </lineage>
</organism>
<dbReference type="Proteomes" id="UP000216451">
    <property type="component" value="Unassembled WGS sequence"/>
</dbReference>
<feature type="compositionally biased region" description="Polar residues" evidence="2">
    <location>
        <begin position="7"/>
        <end position="17"/>
    </location>
</feature>
<dbReference type="OrthoDB" id="4172205at2"/>
<feature type="coiled-coil region" evidence="1">
    <location>
        <begin position="71"/>
        <end position="98"/>
    </location>
</feature>
<dbReference type="AlphaFoldDB" id="A0A261G2C6"/>
<gene>
    <name evidence="3" type="ORF">BAQU_1721</name>
</gene>
<accession>A0A261G2C6</accession>
<protein>
    <submittedName>
        <fullName evidence="3">Uncharacterized protein</fullName>
    </submittedName>
</protein>
<dbReference type="RefSeq" id="WP_094694762.1">
    <property type="nucleotide sequence ID" value="NZ_JBDNSV010000003.1"/>
</dbReference>
<keyword evidence="1" id="KW-0175">Coiled coil</keyword>
<feature type="compositionally biased region" description="Low complexity" evidence="2">
    <location>
        <begin position="18"/>
        <end position="27"/>
    </location>
</feature>
<dbReference type="EMBL" id="MWXA01000008">
    <property type="protein sequence ID" value="OZG65538.1"/>
    <property type="molecule type" value="Genomic_DNA"/>
</dbReference>
<evidence type="ECO:0000313" key="3">
    <source>
        <dbReference type="EMBL" id="OZG65538.1"/>
    </source>
</evidence>
<keyword evidence="4" id="KW-1185">Reference proteome</keyword>
<evidence type="ECO:0000313" key="4">
    <source>
        <dbReference type="Proteomes" id="UP000216451"/>
    </source>
</evidence>
<name>A0A261G2C6_9BIFI</name>
<reference evidence="3 4" key="1">
    <citation type="journal article" date="2017" name="BMC Genomics">
        <title>Comparative genomic and phylogenomic analyses of the Bifidobacteriaceae family.</title>
        <authorList>
            <person name="Lugli G.A."/>
            <person name="Milani C."/>
            <person name="Turroni F."/>
            <person name="Duranti S."/>
            <person name="Mancabelli L."/>
            <person name="Mangifesta M."/>
            <person name="Ferrario C."/>
            <person name="Modesto M."/>
            <person name="Mattarelli P."/>
            <person name="Jiri K."/>
            <person name="van Sinderen D."/>
            <person name="Ventura M."/>
        </authorList>
    </citation>
    <scope>NUCLEOTIDE SEQUENCE [LARGE SCALE GENOMIC DNA]</scope>
    <source>
        <strain evidence="3 4">LMG 28769</strain>
    </source>
</reference>
<evidence type="ECO:0000256" key="1">
    <source>
        <dbReference type="SAM" id="Coils"/>
    </source>
</evidence>
<feature type="compositionally biased region" description="Polar residues" evidence="2">
    <location>
        <begin position="151"/>
        <end position="163"/>
    </location>
</feature>